<dbReference type="InterPro" id="IPR011990">
    <property type="entry name" value="TPR-like_helical_dom_sf"/>
</dbReference>
<feature type="repeat" description="TPR" evidence="3">
    <location>
        <begin position="551"/>
        <end position="584"/>
    </location>
</feature>
<evidence type="ECO:0000256" key="2">
    <source>
        <dbReference type="ARBA" id="ARBA00022803"/>
    </source>
</evidence>
<evidence type="ECO:0000256" key="3">
    <source>
        <dbReference type="PROSITE-ProRule" id="PRU00339"/>
    </source>
</evidence>
<evidence type="ECO:0000256" key="4">
    <source>
        <dbReference type="SAM" id="Coils"/>
    </source>
</evidence>
<proteinExistence type="predicted"/>
<dbReference type="Proteomes" id="UP000663861">
    <property type="component" value="Unassembled WGS sequence"/>
</dbReference>
<dbReference type="Gene3D" id="1.25.40.10">
    <property type="entry name" value="Tetratricopeptide repeat domain"/>
    <property type="match status" value="3"/>
</dbReference>
<keyword evidence="2 3" id="KW-0802">TPR repeat</keyword>
<dbReference type="Pfam" id="PF14559">
    <property type="entry name" value="TPR_19"/>
    <property type="match status" value="1"/>
</dbReference>
<dbReference type="Pfam" id="PF00515">
    <property type="entry name" value="TPR_1"/>
    <property type="match status" value="1"/>
</dbReference>
<protein>
    <submittedName>
        <fullName evidence="6">Uncharacterized protein</fullName>
    </submittedName>
</protein>
<keyword evidence="1" id="KW-0677">Repeat</keyword>
<comment type="caution">
    <text evidence="6">The sequence shown here is derived from an EMBL/GenBank/DDBJ whole genome shotgun (WGS) entry which is preliminary data.</text>
</comment>
<sequence>MAHRIIELELNSNETIQLNLDEITNPPSNGMDGEAVMMLLQEAKPQAWWKWTAIATEFARKDLKQDAEEIAKEAVAVLPPAQAASAHSLLALLRLDSARHAPKILLSDARADQLPPQPTKGAFVDQATEFVNAGQAAIVTDSEAPESVNTVFYLTKGIYQMARFSWAGAEKDFDIVLGKHSSNVIALMGKARILYARKQYREALKGFQECLTLNPNMLPDPRIGIGLCYWQLDHRERALAAWRRAEQVHPDSWYPGLLIGIYMMNVSKDPKVPGQQRQDAFLEGVNRLTQAWRESGLNNASAATAMSDVFLLKGQLNKVSHIQPRAVGEKHQLTNNQALKAAERTIQHADTLSVAVNGRLRAARVSHTEGNYDVALAHYRAAAEEPSHPILADIGLAQMHVHADELSAAIHVLDKLVQRNVGIEASAFLASLRALPRRALSAADAATEQAKAREIFDKVLRMVENGAGSGTGGVASDRDMYIEIARLWQKDNIDKAMKALIQAVKLAGSPDARLINNVAVMRHMEGDLTAAKAGYEEAAMIGGGDSGDVVTTVLYNLGRLHEDLGDATMAGEVFDKLLARHPEYVDATLRKAQLYLSAGRTSDAAALVKQASHTHSKDLNVRAFASYFALSSEPVPVQDARAFVYATLNLERADVHALCVAAWINYHMARENRTLPDPDRRKRYKNAIDLYKQALANDPTCAVAAQGLAIMIAEDVMGSAVIPGQPQEEARQRETNLRDALGIFTRVRESIVDGSVYCNMGHCYFLREEYDRALECYETASKRFYNGTNVSTLIHLTRTLYAKANRDQSFATMRQALSYAQRSFATMRQALSYAQRASHLAPNDKSIVYNIAMIEQKAAELLFSLPASKRTLAELESAVQHAGHAQKLFGSLYADPSPNTPYNRDVADQRRKYGDSMLRKAPEQLSVQQAHEAEINARRDAAKLKRQEETERLQEAERIAREAREREAERLRLERLKAREEVEKWNVELAIKAESSDEERERKARRKREAGEGGEKKKRRKIKREDDEGGAVFSDEELEDGNKEEKPKKPRLKKRELEDGNKEEKPKKPRLKKRVVQDAEDMDDDAANRKKKKVKSKATISDSDDE</sequence>
<evidence type="ECO:0000313" key="6">
    <source>
        <dbReference type="EMBL" id="CAE6419052.1"/>
    </source>
</evidence>
<dbReference type="InterPro" id="IPR019734">
    <property type="entry name" value="TPR_rpt"/>
</dbReference>
<feature type="repeat" description="TPR" evidence="3">
    <location>
        <begin position="219"/>
        <end position="252"/>
    </location>
</feature>
<organism evidence="6 7">
    <name type="scientific">Rhizoctonia solani</name>
    <dbReference type="NCBI Taxonomy" id="456999"/>
    <lineage>
        <taxon>Eukaryota</taxon>
        <taxon>Fungi</taxon>
        <taxon>Dikarya</taxon>
        <taxon>Basidiomycota</taxon>
        <taxon>Agaricomycotina</taxon>
        <taxon>Agaricomycetes</taxon>
        <taxon>Cantharellales</taxon>
        <taxon>Ceratobasidiaceae</taxon>
        <taxon>Rhizoctonia</taxon>
    </lineage>
</organism>
<dbReference type="PROSITE" id="PS50005">
    <property type="entry name" value="TPR"/>
    <property type="match status" value="4"/>
</dbReference>
<feature type="region of interest" description="Disordered" evidence="5">
    <location>
        <begin position="994"/>
        <end position="1106"/>
    </location>
</feature>
<dbReference type="SMART" id="SM00028">
    <property type="entry name" value="TPR"/>
    <property type="match status" value="9"/>
</dbReference>
<accession>A0A8H3AHS8</accession>
<dbReference type="InterPro" id="IPR031101">
    <property type="entry name" value="Ctr9"/>
</dbReference>
<feature type="repeat" description="TPR" evidence="3">
    <location>
        <begin position="754"/>
        <end position="787"/>
    </location>
</feature>
<dbReference type="PANTHER" id="PTHR14027">
    <property type="entry name" value="RNA POLYMERASE-ASSOCIATED PROTEIN CTR9"/>
    <property type="match status" value="1"/>
</dbReference>
<dbReference type="EMBL" id="CAJMWY010000158">
    <property type="protein sequence ID" value="CAE6419052.1"/>
    <property type="molecule type" value="Genomic_DNA"/>
</dbReference>
<keyword evidence="4" id="KW-0175">Coiled coil</keyword>
<feature type="repeat" description="TPR" evidence="3">
    <location>
        <begin position="184"/>
        <end position="217"/>
    </location>
</feature>
<evidence type="ECO:0000313" key="7">
    <source>
        <dbReference type="Proteomes" id="UP000663861"/>
    </source>
</evidence>
<dbReference type="GO" id="GO:0006355">
    <property type="term" value="P:regulation of DNA-templated transcription"/>
    <property type="evidence" value="ECO:0007669"/>
    <property type="project" value="InterPro"/>
</dbReference>
<dbReference type="Pfam" id="PF13432">
    <property type="entry name" value="TPR_16"/>
    <property type="match status" value="1"/>
</dbReference>
<dbReference type="GO" id="GO:0016593">
    <property type="term" value="C:Cdc73/Paf1 complex"/>
    <property type="evidence" value="ECO:0007669"/>
    <property type="project" value="TreeGrafter"/>
</dbReference>
<dbReference type="AlphaFoldDB" id="A0A8H3AHS8"/>
<name>A0A8H3AHS8_9AGAM</name>
<evidence type="ECO:0000256" key="5">
    <source>
        <dbReference type="SAM" id="MobiDB-lite"/>
    </source>
</evidence>
<gene>
    <name evidence="6" type="ORF">RDB_LOCUS10941</name>
</gene>
<dbReference type="PANTHER" id="PTHR14027:SF2">
    <property type="entry name" value="RNA POLYMERASE-ASSOCIATED PROTEIN CTR9 HOMOLOG"/>
    <property type="match status" value="1"/>
</dbReference>
<dbReference type="GO" id="GO:0006368">
    <property type="term" value="P:transcription elongation by RNA polymerase II"/>
    <property type="evidence" value="ECO:0007669"/>
    <property type="project" value="TreeGrafter"/>
</dbReference>
<reference evidence="6" key="1">
    <citation type="submission" date="2021-01" db="EMBL/GenBank/DDBJ databases">
        <authorList>
            <person name="Kaushik A."/>
        </authorList>
    </citation>
    <scope>NUCLEOTIDE SEQUENCE</scope>
    <source>
        <strain evidence="6">AG4-RS23</strain>
    </source>
</reference>
<evidence type="ECO:0000256" key="1">
    <source>
        <dbReference type="ARBA" id="ARBA00022737"/>
    </source>
</evidence>
<dbReference type="GO" id="GO:0000993">
    <property type="term" value="F:RNA polymerase II complex binding"/>
    <property type="evidence" value="ECO:0007669"/>
    <property type="project" value="TreeGrafter"/>
</dbReference>
<dbReference type="SUPFAM" id="SSF48452">
    <property type="entry name" value="TPR-like"/>
    <property type="match status" value="2"/>
</dbReference>
<feature type="coiled-coil region" evidence="4">
    <location>
        <begin position="927"/>
        <end position="988"/>
    </location>
</feature>
<feature type="compositionally biased region" description="Basic and acidic residues" evidence="5">
    <location>
        <begin position="1055"/>
        <end position="1066"/>
    </location>
</feature>